<evidence type="ECO:0000256" key="4">
    <source>
        <dbReference type="ARBA" id="ARBA00022679"/>
    </source>
</evidence>
<keyword evidence="4" id="KW-0808">Transferase</keyword>
<dbReference type="InterPro" id="IPR003594">
    <property type="entry name" value="HATPase_dom"/>
</dbReference>
<accession>A0A3G2LBB1</accession>
<evidence type="ECO:0000259" key="8">
    <source>
        <dbReference type="PROSITE" id="PS50113"/>
    </source>
</evidence>
<dbReference type="InterPro" id="IPR013656">
    <property type="entry name" value="PAS_4"/>
</dbReference>
<comment type="catalytic activity">
    <reaction evidence="1">
        <text>ATP + protein L-histidine = ADP + protein N-phospho-L-histidine.</text>
        <dbReference type="EC" id="2.7.13.3"/>
    </reaction>
</comment>
<dbReference type="InterPro" id="IPR035965">
    <property type="entry name" value="PAS-like_dom_sf"/>
</dbReference>
<dbReference type="PRINTS" id="PR00344">
    <property type="entry name" value="BCTRLSENSOR"/>
</dbReference>
<evidence type="ECO:0000256" key="1">
    <source>
        <dbReference type="ARBA" id="ARBA00000085"/>
    </source>
</evidence>
<feature type="domain" description="PAC" evidence="8">
    <location>
        <begin position="450"/>
        <end position="502"/>
    </location>
</feature>
<feature type="domain" description="PAC" evidence="8">
    <location>
        <begin position="323"/>
        <end position="375"/>
    </location>
</feature>
<dbReference type="InterPro" id="IPR004358">
    <property type="entry name" value="Sig_transdc_His_kin-like_C"/>
</dbReference>
<dbReference type="RefSeq" id="WP_121850497.1">
    <property type="nucleotide sequence ID" value="NZ_CP032050.1"/>
</dbReference>
<dbReference type="SMART" id="SM00086">
    <property type="entry name" value="PAC"/>
    <property type="match status" value="4"/>
</dbReference>
<evidence type="ECO:0000259" key="6">
    <source>
        <dbReference type="PROSITE" id="PS50109"/>
    </source>
</evidence>
<dbReference type="PROSITE" id="PS50113">
    <property type="entry name" value="PAC"/>
    <property type="match status" value="4"/>
</dbReference>
<proteinExistence type="predicted"/>
<dbReference type="EMBL" id="CP032050">
    <property type="protein sequence ID" value="AYN69491.1"/>
    <property type="molecule type" value="Genomic_DNA"/>
</dbReference>
<dbReference type="SMART" id="SM00091">
    <property type="entry name" value="PAS"/>
    <property type="match status" value="3"/>
</dbReference>
<dbReference type="SUPFAM" id="SSF55785">
    <property type="entry name" value="PYP-like sensor domain (PAS domain)"/>
    <property type="match status" value="4"/>
</dbReference>
<dbReference type="PANTHER" id="PTHR43304">
    <property type="entry name" value="PHYTOCHROME-LIKE PROTEIN CPH1"/>
    <property type="match status" value="1"/>
</dbReference>
<dbReference type="Gene3D" id="3.30.565.10">
    <property type="entry name" value="Histidine kinase-like ATPase, C-terminal domain"/>
    <property type="match status" value="1"/>
</dbReference>
<dbReference type="Pfam" id="PF08448">
    <property type="entry name" value="PAS_4"/>
    <property type="match status" value="1"/>
</dbReference>
<keyword evidence="5" id="KW-0418">Kinase</keyword>
<dbReference type="PANTHER" id="PTHR43304:SF1">
    <property type="entry name" value="PAC DOMAIN-CONTAINING PROTEIN"/>
    <property type="match status" value="1"/>
</dbReference>
<dbReference type="AlphaFoldDB" id="A0A3G2LBB1"/>
<dbReference type="KEGG" id="emar:D1013_19965"/>
<dbReference type="InterPro" id="IPR000014">
    <property type="entry name" value="PAS"/>
</dbReference>
<dbReference type="PROSITE" id="PS50109">
    <property type="entry name" value="HIS_KIN"/>
    <property type="match status" value="1"/>
</dbReference>
<feature type="domain" description="PAS" evidence="7">
    <location>
        <begin position="376"/>
        <end position="446"/>
    </location>
</feature>
<feature type="domain" description="PAC" evidence="8">
    <location>
        <begin position="74"/>
        <end position="126"/>
    </location>
</feature>
<dbReference type="NCBIfam" id="TIGR00229">
    <property type="entry name" value="sensory_box"/>
    <property type="match status" value="3"/>
</dbReference>
<dbReference type="EC" id="2.7.13.3" evidence="2"/>
<reference evidence="9 10" key="1">
    <citation type="submission" date="2018-08" db="EMBL/GenBank/DDBJ databases">
        <title>The reduced genetic potential of extracellular carbohydrate catabolism in Euzebyella marina RN62, a Flavobacteriia bacterium isolated from the hadal water.</title>
        <authorList>
            <person name="Xue C."/>
        </authorList>
    </citation>
    <scope>NUCLEOTIDE SEQUENCE [LARGE SCALE GENOMIC DNA]</scope>
    <source>
        <strain evidence="9 10">RN62</strain>
    </source>
</reference>
<dbReference type="CDD" id="cd00130">
    <property type="entry name" value="PAS"/>
    <property type="match status" value="2"/>
</dbReference>
<dbReference type="PROSITE" id="PS50112">
    <property type="entry name" value="PAS"/>
    <property type="match status" value="1"/>
</dbReference>
<dbReference type="InterPro" id="IPR001610">
    <property type="entry name" value="PAC"/>
</dbReference>
<feature type="domain" description="Histidine kinase" evidence="6">
    <location>
        <begin position="520"/>
        <end position="733"/>
    </location>
</feature>
<evidence type="ECO:0000256" key="5">
    <source>
        <dbReference type="ARBA" id="ARBA00022777"/>
    </source>
</evidence>
<dbReference type="Gene3D" id="3.30.450.20">
    <property type="entry name" value="PAS domain"/>
    <property type="match status" value="4"/>
</dbReference>
<dbReference type="Proteomes" id="UP000276309">
    <property type="component" value="Chromosome"/>
</dbReference>
<feature type="domain" description="PAC" evidence="8">
    <location>
        <begin position="195"/>
        <end position="246"/>
    </location>
</feature>
<evidence type="ECO:0000259" key="7">
    <source>
        <dbReference type="PROSITE" id="PS50112"/>
    </source>
</evidence>
<organism evidence="9 10">
    <name type="scientific">Euzebyella marina</name>
    <dbReference type="NCBI Taxonomy" id="1761453"/>
    <lineage>
        <taxon>Bacteria</taxon>
        <taxon>Pseudomonadati</taxon>
        <taxon>Bacteroidota</taxon>
        <taxon>Flavobacteriia</taxon>
        <taxon>Flavobacteriales</taxon>
        <taxon>Flavobacteriaceae</taxon>
        <taxon>Euzebyella</taxon>
    </lineage>
</organism>
<evidence type="ECO:0000313" key="10">
    <source>
        <dbReference type="Proteomes" id="UP000276309"/>
    </source>
</evidence>
<evidence type="ECO:0000256" key="3">
    <source>
        <dbReference type="ARBA" id="ARBA00022553"/>
    </source>
</evidence>
<keyword evidence="3" id="KW-0597">Phosphoprotein</keyword>
<evidence type="ECO:0000313" key="9">
    <source>
        <dbReference type="EMBL" id="AYN69491.1"/>
    </source>
</evidence>
<dbReference type="Gene3D" id="2.10.70.100">
    <property type="match status" value="1"/>
</dbReference>
<dbReference type="InterPro" id="IPR036890">
    <property type="entry name" value="HATPase_C_sf"/>
</dbReference>
<gene>
    <name evidence="9" type="ORF">D1013_19965</name>
</gene>
<dbReference type="InterPro" id="IPR052162">
    <property type="entry name" value="Sensor_kinase/Photoreceptor"/>
</dbReference>
<evidence type="ECO:0000256" key="2">
    <source>
        <dbReference type="ARBA" id="ARBA00012438"/>
    </source>
</evidence>
<dbReference type="InterPro" id="IPR005467">
    <property type="entry name" value="His_kinase_dom"/>
</dbReference>
<dbReference type="Pfam" id="PF08447">
    <property type="entry name" value="PAS_3"/>
    <property type="match status" value="2"/>
</dbReference>
<dbReference type="InterPro" id="IPR000700">
    <property type="entry name" value="PAS-assoc_C"/>
</dbReference>
<protein>
    <recommendedName>
        <fullName evidence="2">histidine kinase</fullName>
        <ecNumber evidence="2">2.7.13.3</ecNumber>
    </recommendedName>
</protein>
<dbReference type="InterPro" id="IPR013655">
    <property type="entry name" value="PAS_fold_3"/>
</dbReference>
<dbReference type="SUPFAM" id="SSF55874">
    <property type="entry name" value="ATPase domain of HSP90 chaperone/DNA topoisomerase II/histidine kinase"/>
    <property type="match status" value="1"/>
</dbReference>
<dbReference type="SMART" id="SM00387">
    <property type="entry name" value="HATPase_c"/>
    <property type="match status" value="1"/>
</dbReference>
<dbReference type="Pfam" id="PF02518">
    <property type="entry name" value="HATPase_c"/>
    <property type="match status" value="1"/>
</dbReference>
<dbReference type="GO" id="GO:0004673">
    <property type="term" value="F:protein histidine kinase activity"/>
    <property type="evidence" value="ECO:0007669"/>
    <property type="project" value="UniProtKB-EC"/>
</dbReference>
<keyword evidence="10" id="KW-1185">Reference proteome</keyword>
<sequence length="735" mass="83957">MDALTVDSLIKDSPVAIALLDEDCRFQNYSTVWLHQFCPDHTDIEGKFFFDIMPNLPLDLNDVLPLALEGQSSEHTGKKFLSDNGAFKWLKWKVNPKKNSAGEIDGLIVVLEDVTEQRKKEVIHQRALEVARIGGWEIDLLTNDLFWTDITKEIHEVPLDYVPKLEEGINFYKEGRHRNTINKVVDRAITTGTPWDVKLVIVTAKGREKWVRAMGDVEMRDGKCVRIFGTFQDIDDEKKMELKLNEVSNRLAIATTGSKIGIWEYDLTTENIVWDDNMYALYGVKRKKFNPNNTEDWTSIMTPEDMEALSKTHAAALEGEKDYNTKFRVRWPDGQVKHIGARAVILKNSKGKPIKMIGTNLDITELTQTQMMLEKSEESFHEAFERSNTGMALVGIEGNWIRVNKRLCEKLGYSQEELLKTTFQDITHVDDLDKDLQLLYEVIDGKRDSYRIEKRYLHKKGHTVYAILTVTAVRNIDGDLSHFVSQIMDITHRIRAEKELTRLLEVTKNQNDSLLNFAHIVSHNLRSHATNLSMLTGFLAGEKDEAEVTEIHSMLKDASESLNETVIHLNDVVQLKVGASEKMVLVNLYDTLFTVKKNLSVLFQEKDVTCQVDMPKNLNIMGIPAYVDSIFLNLLTNGIKYSSPDRAPLLKISSEITDKNVILSFEDNGLGINLKRHGKKIFGMYKTFHRNKDAKGIGLFITKNQIEAMNGHIEVESEVNKGTTFKLYFDRTQIK</sequence>
<name>A0A3G2LBB1_9FLAO</name>
<dbReference type="OrthoDB" id="5522855at2"/>